<dbReference type="GO" id="GO:0044403">
    <property type="term" value="P:biological process involved in symbiotic interaction"/>
    <property type="evidence" value="ECO:0007669"/>
    <property type="project" value="InterPro"/>
</dbReference>
<dbReference type="GO" id="GO:0004842">
    <property type="term" value="F:ubiquitin-protein transferase activity"/>
    <property type="evidence" value="ECO:0007669"/>
    <property type="project" value="InterPro"/>
</dbReference>
<dbReference type="Pfam" id="PF06416">
    <property type="entry name" value="T3SS_NleG"/>
    <property type="match status" value="1"/>
</dbReference>
<sequence>SIAVSMIVGRDNCAFDLDRGNFVLKN</sequence>
<gene>
    <name evidence="1" type="ORF">K7324_002464</name>
</gene>
<dbReference type="InterPro" id="IPR010489">
    <property type="entry name" value="Effector_NleG"/>
</dbReference>
<feature type="non-terminal residue" evidence="1">
    <location>
        <position position="1"/>
    </location>
</feature>
<reference evidence="1" key="1">
    <citation type="submission" date="2021-09" db="EMBL/GenBank/DDBJ databases">
        <authorList>
            <consortium name="GenomeTrakr network: Whole genome sequencing for foodborne pathogen traceback"/>
        </authorList>
    </citation>
    <scope>NUCLEOTIDE SEQUENCE</scope>
    <source>
        <strain evidence="1">RM4887</strain>
    </source>
</reference>
<protein>
    <submittedName>
        <fullName evidence="1">T3SS effector NleG family protein</fullName>
    </submittedName>
</protein>
<comment type="caution">
    <text evidence="1">The sequence shown here is derived from an EMBL/GenBank/DDBJ whole genome shotgun (WGS) entry which is preliminary data.</text>
</comment>
<dbReference type="Proteomes" id="UP000824725">
    <property type="component" value="Unassembled WGS sequence"/>
</dbReference>
<accession>A0A9P2QZM0</accession>
<dbReference type="EMBL" id="ABCGCG010000009">
    <property type="protein sequence ID" value="EIA9699730.1"/>
    <property type="molecule type" value="Genomic_DNA"/>
</dbReference>
<dbReference type="AlphaFoldDB" id="A0A9P2QZM0"/>
<evidence type="ECO:0000313" key="1">
    <source>
        <dbReference type="EMBL" id="EIA9699730.1"/>
    </source>
</evidence>
<proteinExistence type="predicted"/>
<evidence type="ECO:0000313" key="2">
    <source>
        <dbReference type="Proteomes" id="UP000824725"/>
    </source>
</evidence>
<organism evidence="1 2">
    <name type="scientific">Escherichia coli O157</name>
    <dbReference type="NCBI Taxonomy" id="1045010"/>
    <lineage>
        <taxon>Bacteria</taxon>
        <taxon>Pseudomonadati</taxon>
        <taxon>Pseudomonadota</taxon>
        <taxon>Gammaproteobacteria</taxon>
        <taxon>Enterobacterales</taxon>
        <taxon>Enterobacteriaceae</taxon>
        <taxon>Escherichia</taxon>
    </lineage>
</organism>
<name>A0A9P2QZM0_ECOLX</name>